<dbReference type="VEuPathDB" id="CryptoDB:Cvel_19190"/>
<feature type="region of interest" description="Disordered" evidence="2">
    <location>
        <begin position="1833"/>
        <end position="1857"/>
    </location>
</feature>
<reference evidence="3" key="1">
    <citation type="submission" date="2014-11" db="EMBL/GenBank/DDBJ databases">
        <authorList>
            <person name="Otto D Thomas"/>
            <person name="Naeem Raeece"/>
        </authorList>
    </citation>
    <scope>NUCLEOTIDE SEQUENCE</scope>
</reference>
<proteinExistence type="predicted"/>
<feature type="compositionally biased region" description="Basic and acidic residues" evidence="2">
    <location>
        <begin position="2053"/>
        <end position="2064"/>
    </location>
</feature>
<feature type="compositionally biased region" description="Acidic residues" evidence="2">
    <location>
        <begin position="1274"/>
        <end position="1284"/>
    </location>
</feature>
<accession>A0A0G4FXL2</accession>
<feature type="region of interest" description="Disordered" evidence="2">
    <location>
        <begin position="105"/>
        <end position="147"/>
    </location>
</feature>
<dbReference type="EMBL" id="CDMZ01000703">
    <property type="protein sequence ID" value="CEM19796.1"/>
    <property type="molecule type" value="Genomic_DNA"/>
</dbReference>
<feature type="compositionally biased region" description="Low complexity" evidence="2">
    <location>
        <begin position="126"/>
        <end position="147"/>
    </location>
</feature>
<feature type="compositionally biased region" description="Basic and acidic residues" evidence="2">
    <location>
        <begin position="936"/>
        <end position="947"/>
    </location>
</feature>
<feature type="coiled-coil region" evidence="1">
    <location>
        <begin position="1566"/>
        <end position="1600"/>
    </location>
</feature>
<keyword evidence="1" id="KW-0175">Coiled coil</keyword>
<feature type="region of interest" description="Disordered" evidence="2">
    <location>
        <begin position="1778"/>
        <end position="1797"/>
    </location>
</feature>
<evidence type="ECO:0000313" key="3">
    <source>
        <dbReference type="EMBL" id="CEM19796.1"/>
    </source>
</evidence>
<feature type="compositionally biased region" description="Acidic residues" evidence="2">
    <location>
        <begin position="1230"/>
        <end position="1243"/>
    </location>
</feature>
<name>A0A0G4FXL2_9ALVE</name>
<gene>
    <name evidence="3" type="ORF">Cvel_19190</name>
</gene>
<feature type="region of interest" description="Disordered" evidence="2">
    <location>
        <begin position="2053"/>
        <end position="2165"/>
    </location>
</feature>
<organism evidence="3">
    <name type="scientific">Chromera velia CCMP2878</name>
    <dbReference type="NCBI Taxonomy" id="1169474"/>
    <lineage>
        <taxon>Eukaryota</taxon>
        <taxon>Sar</taxon>
        <taxon>Alveolata</taxon>
        <taxon>Colpodellida</taxon>
        <taxon>Chromeraceae</taxon>
        <taxon>Chromera</taxon>
    </lineage>
</organism>
<feature type="compositionally biased region" description="Low complexity" evidence="2">
    <location>
        <begin position="2065"/>
        <end position="2095"/>
    </location>
</feature>
<evidence type="ECO:0000256" key="1">
    <source>
        <dbReference type="SAM" id="Coils"/>
    </source>
</evidence>
<feature type="compositionally biased region" description="Basic residues" evidence="2">
    <location>
        <begin position="2156"/>
        <end position="2165"/>
    </location>
</feature>
<feature type="region of interest" description="Disordered" evidence="2">
    <location>
        <begin position="936"/>
        <end position="958"/>
    </location>
</feature>
<protein>
    <submittedName>
        <fullName evidence="3">Uncharacterized protein</fullName>
    </submittedName>
</protein>
<feature type="region of interest" description="Disordered" evidence="2">
    <location>
        <begin position="1218"/>
        <end position="1295"/>
    </location>
</feature>
<evidence type="ECO:0000256" key="2">
    <source>
        <dbReference type="SAM" id="MobiDB-lite"/>
    </source>
</evidence>
<sequence>MTGRKGDIVVCALSGKVHAGFVGNVFLSKVLELDAQREGLKVQLQPEWMYAPLRNGALDSDGCLLVHLDSVTGVFDGTDRSLTRNVMASWEALVGACRTPMLGLDAAAAPRPSPPPAASTRRRSRASLSAVSADSASSSSSSESFSWPRERLTEGGAHWVHTIPIKGEEAREELLNGIGPLEGFLRDPSWPQGVVPLESELERKADLRLLYAFNCKMHPLSPVSVEGEVVNEMKKLEAESRLYGRFIEGNEIAPLVEIGEESTGLFGVQSCWGLERETGEEGDGPGELSSASTSFSDEVFWTLSVVFDLIPGLPCPENSKLDFFEALPDNRRPLRLSEWREALESHVQDDNSLQGEAGKRKMPVDQPFGKAEIELYDLKGRRVEVVAEPSDFTHTKVRVRGTDTVVQISNLKVPFPCGQISLLPDITESLFEFDESEPHRIGLKPSDPPCFRLALAPGQRPFRLSNPSIPALLDEFLPNNAGWRLSIVADLNVHRESDGWKQVSELVAKFPLFQHLVPEAPAKCLLVVDEKDEPAMRTSNWRLTENRTVTLRYEFFGEFGDRCLMGQMNRPPGSSSASSSSSLLEDKPEWCSLLKAVWIPRCPAADAAREAEEMPGEGFSMTSVKSQVEKKWTVFNKCPGKYSIQIKLSGCPLGRAGTGSALHPPFLSSGDLTLWEQEVEVVHSSAPHAIVLTECEGLSAVETMPRQWVVSGRAGSRQKMSLDLRADRGSAAVFDESLHMFSVRVGRAQQWMPLQGREWVFEIPEEVGECLDWELRLTDSSPQGAGEAGAVHATVQVKAGSAGAPVRLRTAAEFRASSLDIHGGTSIADLWTAIKRKKAIAFEDRFGNVSTDLSLLGKHTRSQNKVLSVTLSLRKGTAQITVADELDHRSAGAVRLEVEPQPSHAAAAAAEAAVGGEEEFLVSSVTLLQTAREGEWKQEERSVRGREEDAEGVGEERRMEKPASQLFLWGIPGELCVRYSLSSRSSRGLEGEGGEEGGRETEIRSDQIRLGALDQGKEAEWIYIDREKRPLRLAEGDGDTLSSVPPELLEQCEPLNEDDFDEVEPTLQIVPFGQPPVQPGFLEIWKNGKPNVFNKFFVRGDWQVDGQVKVVSWIRVVSPSAESGGEGGWIRCEFLGERNNRRGRIKIPEEFLSVLEGDVARFEIALFFSACPPAGKSPQRWLSDHCVFTTLPLQLERHEQVARELEIVHTSFQLSVVKREHKPNRSDGDSGSEGEGGEEEGEKDLEGRAVGAKRRGVERSPSARSSKRLRALQDDEGGAQEGEEGSSLPSMEATEKGTLRVKVRVAPSESVEHKWEIFLYASNPESQEEEKIRFFPTEETDGDDVEFRIAVENSPVLSRHFKRKGEVQFRAIQRNSDTNTTFAASEPARLTICPAVSSLFRPGMSQGAFTLGLGTWSDSGWKVLGPRDPLYAGDGLQTRKLSACLLDRFSNVIGPADFRRASKGRCEGFTVDVEAVGASALAPPSWLCGPPGQSREGLGRLDEEGRLVFSLKLSASKQTLGDRLTQKVRVRVRLSSSSSSSMSGGFSDDPVVAERDLVIHFRGGLYAKLIEEKKARIAEMEEVEQKHTKAKENRMSLRAELRQKAPALVKRAEASGGLPSWAASPRPLILRATREMRDLALRRREELAVLAKLQEAHPPEARRLEALGVLQPWSHALRASSEIQSEGRKQSAGFRGLFSDFLFVPPSLRGCALVSWSLGVLGRFAVLEEDSVLVDDLSADPSHTSFSEAVCLNRLKKDNRVAPAPLEMITREVTAALQTGGGGERGDQAAESQAGRGSGIDLPQCVSQLRSIARDAASFRGWINPVSFSLPPDDVRDLSLDEEEQEGGRGENEKSSLSLEGLWLPGQSDLRVCDEVSGVLSACVETLLQQWDTSSSSSNQAPSRQAQSRMALRVFQGNFSRHLALNMITQEKENNRAPPAQCQADAAPAAAAAAAVGTSGSSSAPAAAAAAHGPSGAHSAVSLGVAVPSAAETEDSARLIWEVVAAGDWISAWRKQYLKAVSDEQGSAESATSASMHLDDLRSGLESLMREQEMRLEQAERERASQAGGRRSRPSPSSSAAAAVSAAAAAPVQPVRRARGRARKLDASPRPSAQQHHAEEEEEEEDQAADPSEAEGGGSDEKEDNSNAGGPSNRGGAKRKRSDRT</sequence>